<dbReference type="InterPro" id="IPR006660">
    <property type="entry name" value="Arsenate_reductase-like"/>
</dbReference>
<evidence type="ECO:0000256" key="1">
    <source>
        <dbReference type="ARBA" id="ARBA00007198"/>
    </source>
</evidence>
<comment type="caution">
    <text evidence="3">The sequence shown here is derived from an EMBL/GenBank/DDBJ whole genome shotgun (WGS) entry which is preliminary data.</text>
</comment>
<reference evidence="4" key="1">
    <citation type="journal article" date="2019" name="Int. J. Syst. Evol. Microbiol.">
        <title>The Global Catalogue of Microorganisms (GCM) 10K type strain sequencing project: providing services to taxonomists for standard genome sequencing and annotation.</title>
        <authorList>
            <consortium name="The Broad Institute Genomics Platform"/>
            <consortium name="The Broad Institute Genome Sequencing Center for Infectious Disease"/>
            <person name="Wu L."/>
            <person name="Ma J."/>
        </authorList>
    </citation>
    <scope>NUCLEOTIDE SEQUENCE [LARGE SCALE GENOMIC DNA]</scope>
    <source>
        <strain evidence="4">JCM 17110</strain>
    </source>
</reference>
<dbReference type="InterPro" id="IPR006504">
    <property type="entry name" value="Tscrpt_reg_Spx/MgsR"/>
</dbReference>
<dbReference type="NCBIfam" id="NF008107">
    <property type="entry name" value="PRK10853.1"/>
    <property type="match status" value="1"/>
</dbReference>
<dbReference type="Proteomes" id="UP001500795">
    <property type="component" value="Unassembled WGS sequence"/>
</dbReference>
<name>A0ABP6VHZ9_9GAMM</name>
<evidence type="ECO:0000256" key="2">
    <source>
        <dbReference type="PROSITE-ProRule" id="PRU01282"/>
    </source>
</evidence>
<comment type="similarity">
    <text evidence="1 2">Belongs to the ArsC family.</text>
</comment>
<accession>A0ABP6VHZ9</accession>
<dbReference type="Gene3D" id="3.40.30.10">
    <property type="entry name" value="Glutaredoxin"/>
    <property type="match status" value="1"/>
</dbReference>
<dbReference type="Pfam" id="PF03960">
    <property type="entry name" value="ArsC"/>
    <property type="match status" value="1"/>
</dbReference>
<organism evidence="3 4">
    <name type="scientific">Zobellella aerophila</name>
    <dbReference type="NCBI Taxonomy" id="870480"/>
    <lineage>
        <taxon>Bacteria</taxon>
        <taxon>Pseudomonadati</taxon>
        <taxon>Pseudomonadota</taxon>
        <taxon>Gammaproteobacteria</taxon>
        <taxon>Aeromonadales</taxon>
        <taxon>Aeromonadaceae</taxon>
        <taxon>Zobellella</taxon>
    </lineage>
</organism>
<dbReference type="PANTHER" id="PTHR30041">
    <property type="entry name" value="ARSENATE REDUCTASE"/>
    <property type="match status" value="1"/>
</dbReference>
<gene>
    <name evidence="3" type="ORF">GCM10022394_11160</name>
</gene>
<protein>
    <submittedName>
        <fullName evidence="3">ArsC family reductase</fullName>
    </submittedName>
</protein>
<dbReference type="PROSITE" id="PS51353">
    <property type="entry name" value="ARSC"/>
    <property type="match status" value="1"/>
</dbReference>
<keyword evidence="4" id="KW-1185">Reference proteome</keyword>
<sequence>MTIKLYGIKNCDTVKKARKWLEQHAIDYQFIDHRIDGLDPLELQDWLARLGWEQLVNKRGTSYRALSDEDKATLGPDTAAALLTATPAMIKRPLLVHDDRLQLGFNAADYARFFNQ</sequence>
<evidence type="ECO:0000313" key="4">
    <source>
        <dbReference type="Proteomes" id="UP001500795"/>
    </source>
</evidence>
<dbReference type="RefSeq" id="WP_344955586.1">
    <property type="nucleotide sequence ID" value="NZ_BAABCX010000001.1"/>
</dbReference>
<dbReference type="NCBIfam" id="TIGR01617">
    <property type="entry name" value="arsC_related"/>
    <property type="match status" value="1"/>
</dbReference>
<dbReference type="EMBL" id="BAABCX010000001">
    <property type="protein sequence ID" value="GAA3533456.1"/>
    <property type="molecule type" value="Genomic_DNA"/>
</dbReference>
<dbReference type="SUPFAM" id="SSF52833">
    <property type="entry name" value="Thioredoxin-like"/>
    <property type="match status" value="1"/>
</dbReference>
<evidence type="ECO:0000313" key="3">
    <source>
        <dbReference type="EMBL" id="GAA3533456.1"/>
    </source>
</evidence>
<proteinExistence type="inferred from homology"/>
<dbReference type="InterPro" id="IPR036249">
    <property type="entry name" value="Thioredoxin-like_sf"/>
</dbReference>
<dbReference type="CDD" id="cd03035">
    <property type="entry name" value="ArsC_Yffb"/>
    <property type="match status" value="1"/>
</dbReference>
<dbReference type="PANTHER" id="PTHR30041:SF8">
    <property type="entry name" value="PROTEIN YFFB"/>
    <property type="match status" value="1"/>
</dbReference>